<organism evidence="2 3">
    <name type="scientific">Phtheirospermum japonicum</name>
    <dbReference type="NCBI Taxonomy" id="374723"/>
    <lineage>
        <taxon>Eukaryota</taxon>
        <taxon>Viridiplantae</taxon>
        <taxon>Streptophyta</taxon>
        <taxon>Embryophyta</taxon>
        <taxon>Tracheophyta</taxon>
        <taxon>Spermatophyta</taxon>
        <taxon>Magnoliopsida</taxon>
        <taxon>eudicotyledons</taxon>
        <taxon>Gunneridae</taxon>
        <taxon>Pentapetalae</taxon>
        <taxon>asterids</taxon>
        <taxon>lamiids</taxon>
        <taxon>Lamiales</taxon>
        <taxon>Orobanchaceae</taxon>
        <taxon>Orobanchaceae incertae sedis</taxon>
        <taxon>Phtheirospermum</taxon>
    </lineage>
</organism>
<evidence type="ECO:0000313" key="3">
    <source>
        <dbReference type="Proteomes" id="UP000653305"/>
    </source>
</evidence>
<reference evidence="2" key="1">
    <citation type="submission" date="2020-07" db="EMBL/GenBank/DDBJ databases">
        <title>Ethylene signaling mediates host invasion by parasitic plants.</title>
        <authorList>
            <person name="Yoshida S."/>
        </authorList>
    </citation>
    <scope>NUCLEOTIDE SEQUENCE</scope>
    <source>
        <strain evidence="2">Okayama</strain>
    </source>
</reference>
<dbReference type="EMBL" id="BMAC01000678">
    <property type="protein sequence ID" value="GFQ01396.1"/>
    <property type="molecule type" value="Genomic_DNA"/>
</dbReference>
<comment type="caution">
    <text evidence="2">The sequence shown here is derived from an EMBL/GenBank/DDBJ whole genome shotgun (WGS) entry which is preliminary data.</text>
</comment>
<feature type="domain" description="FBD" evidence="1">
    <location>
        <begin position="5"/>
        <end position="27"/>
    </location>
</feature>
<dbReference type="InterPro" id="IPR006566">
    <property type="entry name" value="FBD"/>
</dbReference>
<keyword evidence="3" id="KW-1185">Reference proteome</keyword>
<protein>
    <recommendedName>
        <fullName evidence="1">FBD domain-containing protein</fullName>
    </recommendedName>
</protein>
<dbReference type="AlphaFoldDB" id="A0A830D2D2"/>
<name>A0A830D2D2_9LAMI</name>
<gene>
    <name evidence="2" type="ORF">PHJA_002283500</name>
</gene>
<dbReference type="Proteomes" id="UP000653305">
    <property type="component" value="Unassembled WGS sequence"/>
</dbReference>
<dbReference type="Pfam" id="PF08387">
    <property type="entry name" value="FBD"/>
    <property type="match status" value="1"/>
</dbReference>
<dbReference type="OrthoDB" id="1900471at2759"/>
<evidence type="ECO:0000313" key="2">
    <source>
        <dbReference type="EMBL" id="GFQ01396.1"/>
    </source>
</evidence>
<accession>A0A830D2D2</accession>
<evidence type="ECO:0000259" key="1">
    <source>
        <dbReference type="Pfam" id="PF08387"/>
    </source>
</evidence>
<proteinExistence type="predicted"/>
<sequence>MLAVESEQRNMVRYLLENAKVLERMEIYLECHSGSLSEQRSKLVEFLSSFVRGSEACELVIRRIPILHES</sequence>